<dbReference type="Gene3D" id="1.10.10.10">
    <property type="entry name" value="Winged helix-like DNA-binding domain superfamily/Winged helix DNA-binding domain"/>
    <property type="match status" value="1"/>
</dbReference>
<sequence>MLKPEHLRTLTEVIRRGSFAAAANRLGYTASAVSQQMAVLERKTGVRLFHRSARRVLPTSAAEVMARHAAIVLADMDRMLAAVERTHRDAEQEIRLGVFPSFGLNVLPGLLRRMEPEDRAGFRVSVAEPSQLIPGLGVGGELDAAIVYQVGDSGLSWPSSVRRRWLAEDPFKVVLPRSWPSLAPYEVGQLVDLPWIMHHPASSDASVLDGVFARWDLHPRVVGHSDDLSATLAMVGASLGAALVPELALRGRPDDVVVADVPWLNVSRNIFALYLPDRETARLRLLFDGLFGGTVGGTVDGTVDGRVGA</sequence>
<dbReference type="InterPro" id="IPR000847">
    <property type="entry name" value="LysR_HTH_N"/>
</dbReference>
<dbReference type="InterPro" id="IPR036388">
    <property type="entry name" value="WH-like_DNA-bd_sf"/>
</dbReference>
<dbReference type="PANTHER" id="PTHR30346">
    <property type="entry name" value="TRANSCRIPTIONAL DUAL REGULATOR HCAR-RELATED"/>
    <property type="match status" value="1"/>
</dbReference>
<keyword evidence="2" id="KW-0805">Transcription regulation</keyword>
<evidence type="ECO:0000256" key="1">
    <source>
        <dbReference type="ARBA" id="ARBA00009437"/>
    </source>
</evidence>
<dbReference type="SUPFAM" id="SSF53850">
    <property type="entry name" value="Periplasmic binding protein-like II"/>
    <property type="match status" value="1"/>
</dbReference>
<accession>A0A2W2F106</accession>
<evidence type="ECO:0000313" key="6">
    <source>
        <dbReference type="EMBL" id="PZG19550.1"/>
    </source>
</evidence>
<protein>
    <submittedName>
        <fullName evidence="6">LysR family transcriptional regulator</fullName>
    </submittedName>
</protein>
<reference evidence="6 7" key="1">
    <citation type="submission" date="2018-01" db="EMBL/GenBank/DDBJ databases">
        <title>Draft genome sequence of Nonomuraea sp. KC333.</title>
        <authorList>
            <person name="Sahin N."/>
            <person name="Saygin H."/>
            <person name="Ay H."/>
        </authorList>
    </citation>
    <scope>NUCLEOTIDE SEQUENCE [LARGE SCALE GENOMIC DNA]</scope>
    <source>
        <strain evidence="6 7">KC333</strain>
    </source>
</reference>
<dbReference type="Gene3D" id="3.40.190.10">
    <property type="entry name" value="Periplasmic binding protein-like II"/>
    <property type="match status" value="2"/>
</dbReference>
<dbReference type="Proteomes" id="UP000249304">
    <property type="component" value="Unassembled WGS sequence"/>
</dbReference>
<dbReference type="InterPro" id="IPR005119">
    <property type="entry name" value="LysR_subst-bd"/>
</dbReference>
<dbReference type="GO" id="GO:0032993">
    <property type="term" value="C:protein-DNA complex"/>
    <property type="evidence" value="ECO:0007669"/>
    <property type="project" value="TreeGrafter"/>
</dbReference>
<dbReference type="PROSITE" id="PS50931">
    <property type="entry name" value="HTH_LYSR"/>
    <property type="match status" value="1"/>
</dbReference>
<feature type="domain" description="HTH lysR-type" evidence="5">
    <location>
        <begin position="2"/>
        <end position="59"/>
    </location>
</feature>
<dbReference type="OrthoDB" id="4131546at2"/>
<keyword evidence="3" id="KW-0238">DNA-binding</keyword>
<organism evidence="6 7">
    <name type="scientific">Nonomuraea aridisoli</name>
    <dbReference type="NCBI Taxonomy" id="2070368"/>
    <lineage>
        <taxon>Bacteria</taxon>
        <taxon>Bacillati</taxon>
        <taxon>Actinomycetota</taxon>
        <taxon>Actinomycetes</taxon>
        <taxon>Streptosporangiales</taxon>
        <taxon>Streptosporangiaceae</taxon>
        <taxon>Nonomuraea</taxon>
    </lineage>
</organism>
<dbReference type="Pfam" id="PF03466">
    <property type="entry name" value="LysR_substrate"/>
    <property type="match status" value="1"/>
</dbReference>
<evidence type="ECO:0000256" key="3">
    <source>
        <dbReference type="ARBA" id="ARBA00023125"/>
    </source>
</evidence>
<dbReference type="GO" id="GO:0003700">
    <property type="term" value="F:DNA-binding transcription factor activity"/>
    <property type="evidence" value="ECO:0007669"/>
    <property type="project" value="InterPro"/>
</dbReference>
<dbReference type="GO" id="GO:0003677">
    <property type="term" value="F:DNA binding"/>
    <property type="evidence" value="ECO:0007669"/>
    <property type="project" value="UniProtKB-KW"/>
</dbReference>
<dbReference type="EMBL" id="POUD01000037">
    <property type="protein sequence ID" value="PZG19550.1"/>
    <property type="molecule type" value="Genomic_DNA"/>
</dbReference>
<dbReference type="RefSeq" id="WP_111179011.1">
    <property type="nucleotide sequence ID" value="NZ_POUD01000037.1"/>
</dbReference>
<dbReference type="AlphaFoldDB" id="A0A2W2F106"/>
<proteinExistence type="inferred from homology"/>
<comment type="caution">
    <text evidence="6">The sequence shown here is derived from an EMBL/GenBank/DDBJ whole genome shotgun (WGS) entry which is preliminary data.</text>
</comment>
<evidence type="ECO:0000256" key="4">
    <source>
        <dbReference type="ARBA" id="ARBA00023163"/>
    </source>
</evidence>
<dbReference type="InterPro" id="IPR036390">
    <property type="entry name" value="WH_DNA-bd_sf"/>
</dbReference>
<gene>
    <name evidence="6" type="ORF">C1J01_11940</name>
</gene>
<evidence type="ECO:0000259" key="5">
    <source>
        <dbReference type="PROSITE" id="PS50931"/>
    </source>
</evidence>
<keyword evidence="7" id="KW-1185">Reference proteome</keyword>
<dbReference type="SUPFAM" id="SSF46785">
    <property type="entry name" value="Winged helix' DNA-binding domain"/>
    <property type="match status" value="1"/>
</dbReference>
<keyword evidence="4" id="KW-0804">Transcription</keyword>
<evidence type="ECO:0000256" key="2">
    <source>
        <dbReference type="ARBA" id="ARBA00023015"/>
    </source>
</evidence>
<dbReference type="Pfam" id="PF00126">
    <property type="entry name" value="HTH_1"/>
    <property type="match status" value="1"/>
</dbReference>
<name>A0A2W2F106_9ACTN</name>
<evidence type="ECO:0000313" key="7">
    <source>
        <dbReference type="Proteomes" id="UP000249304"/>
    </source>
</evidence>
<dbReference type="PANTHER" id="PTHR30346:SF29">
    <property type="entry name" value="LYSR SUBSTRATE-BINDING"/>
    <property type="match status" value="1"/>
</dbReference>
<comment type="similarity">
    <text evidence="1">Belongs to the LysR transcriptional regulatory family.</text>
</comment>